<dbReference type="Proteomes" id="UP000789572">
    <property type="component" value="Unassembled WGS sequence"/>
</dbReference>
<gene>
    <name evidence="1" type="ORF">POCULU_LOCUS2294</name>
</gene>
<keyword evidence="2" id="KW-1185">Reference proteome</keyword>
<evidence type="ECO:0000313" key="1">
    <source>
        <dbReference type="EMBL" id="CAG8495419.1"/>
    </source>
</evidence>
<comment type="caution">
    <text evidence="1">The sequence shown here is derived from an EMBL/GenBank/DDBJ whole genome shotgun (WGS) entry which is preliminary data.</text>
</comment>
<dbReference type="AlphaFoldDB" id="A0A9N8WSW4"/>
<organism evidence="1 2">
    <name type="scientific">Paraglomus occultum</name>
    <dbReference type="NCBI Taxonomy" id="144539"/>
    <lineage>
        <taxon>Eukaryota</taxon>
        <taxon>Fungi</taxon>
        <taxon>Fungi incertae sedis</taxon>
        <taxon>Mucoromycota</taxon>
        <taxon>Glomeromycotina</taxon>
        <taxon>Glomeromycetes</taxon>
        <taxon>Paraglomerales</taxon>
        <taxon>Paraglomeraceae</taxon>
        <taxon>Paraglomus</taxon>
    </lineage>
</organism>
<evidence type="ECO:0000313" key="2">
    <source>
        <dbReference type="Proteomes" id="UP000789572"/>
    </source>
</evidence>
<protein>
    <submittedName>
        <fullName evidence="1">1908_t:CDS:1</fullName>
    </submittedName>
</protein>
<dbReference type="EMBL" id="CAJVPJ010000207">
    <property type="protein sequence ID" value="CAG8495419.1"/>
    <property type="molecule type" value="Genomic_DNA"/>
</dbReference>
<accession>A0A9N8WSW4</accession>
<name>A0A9N8WSW4_9GLOM</name>
<dbReference type="OrthoDB" id="1747352at2759"/>
<proteinExistence type="predicted"/>
<reference evidence="1" key="1">
    <citation type="submission" date="2021-06" db="EMBL/GenBank/DDBJ databases">
        <authorList>
            <person name="Kallberg Y."/>
            <person name="Tangrot J."/>
            <person name="Rosling A."/>
        </authorList>
    </citation>
    <scope>NUCLEOTIDE SEQUENCE</scope>
    <source>
        <strain evidence="1">IA702</strain>
    </source>
</reference>
<sequence>MNAGELQARKSMNACLKIKKRAAKRANKHLLNKSFPLYDEGFTEPSNQTRVSAELSISISGGKETNMDSPSNGE</sequence>